<feature type="domain" description="C2H2-type" evidence="14">
    <location>
        <begin position="90"/>
        <end position="117"/>
    </location>
</feature>
<dbReference type="InterPro" id="IPR013087">
    <property type="entry name" value="Znf_C2H2_type"/>
</dbReference>
<comment type="similarity">
    <text evidence="2">Belongs to the krueppel C2H2-type zinc-finger protein family.</text>
</comment>
<evidence type="ECO:0000259" key="14">
    <source>
        <dbReference type="PROSITE" id="PS50157"/>
    </source>
</evidence>
<name>A0ABD1KXC8_9TELE</name>
<comment type="subcellular location">
    <subcellularLocation>
        <location evidence="1">Nucleus</location>
    </subcellularLocation>
</comment>
<evidence type="ECO:0000256" key="4">
    <source>
        <dbReference type="ARBA" id="ARBA00022737"/>
    </source>
</evidence>
<dbReference type="GO" id="GO:0003677">
    <property type="term" value="F:DNA binding"/>
    <property type="evidence" value="ECO:0007669"/>
    <property type="project" value="UniProtKB-KW"/>
</dbReference>
<feature type="compositionally biased region" description="Low complexity" evidence="13">
    <location>
        <begin position="351"/>
        <end position="361"/>
    </location>
</feature>
<sequence>MYHGKDHLNSHLQTHDPNKQNLQCEECGKHYNTRLGYRRHVATHAASSTGDLTCKVCRQSFDSMPGLLEHLSTHTGRPPPAGAAVRERRHPCDHCDRRFYTRKDVRRHAVVHTGRRDFLCPHCAQRFGRRDHLTRHLKKSHAQEPSQLAPMAAGAMKEESSPTLGPLALTKDPADAFSMSLYNPQHLQSASTSGVRHHHHHHHHHHHPSLVPGSLAPPLGVGCSLEPPKLQQQQQQLQQQQYLQPPRYQSGSTSYLKAEMENLLAELQCGPPPPQAAAPASSSRPGDLFPDGLGQDPHFPLRNSAFSNTEPTSTAANMDLSHILGFLPFGLPPYSSSLSTGSLVMGYSTTTTAANSSPSAPQVSGPLPSSFQLAQPQEPQTAGPLNQLPAVFSPGFSSHTLPRFHQAFQQ</sequence>
<feature type="region of interest" description="Disordered" evidence="13">
    <location>
        <begin position="267"/>
        <end position="313"/>
    </location>
</feature>
<dbReference type="SUPFAM" id="SSF57667">
    <property type="entry name" value="beta-beta-alpha zinc fingers"/>
    <property type="match status" value="2"/>
</dbReference>
<evidence type="ECO:0000256" key="2">
    <source>
        <dbReference type="ARBA" id="ARBA00006991"/>
    </source>
</evidence>
<keyword evidence="9" id="KW-0010">Activator</keyword>
<dbReference type="GO" id="GO:0005634">
    <property type="term" value="C:nucleus"/>
    <property type="evidence" value="ECO:0007669"/>
    <property type="project" value="UniProtKB-SubCell"/>
</dbReference>
<feature type="region of interest" description="Disordered" evidence="13">
    <location>
        <begin position="187"/>
        <end position="252"/>
    </location>
</feature>
<keyword evidence="6" id="KW-0862">Zinc</keyword>
<proteinExistence type="inferred from homology"/>
<keyword evidence="16" id="KW-1185">Reference proteome</keyword>
<gene>
    <name evidence="15" type="ORF">ACEWY4_000682</name>
</gene>
<accession>A0ABD1KXC8</accession>
<dbReference type="PANTHER" id="PTHR24394">
    <property type="entry name" value="ZINC FINGER PROTEIN"/>
    <property type="match status" value="1"/>
</dbReference>
<feature type="domain" description="C2H2-type" evidence="14">
    <location>
        <begin position="52"/>
        <end position="79"/>
    </location>
</feature>
<evidence type="ECO:0000313" key="16">
    <source>
        <dbReference type="Proteomes" id="UP001591681"/>
    </source>
</evidence>
<feature type="compositionally biased region" description="Basic residues" evidence="13">
    <location>
        <begin position="195"/>
        <end position="208"/>
    </location>
</feature>
<dbReference type="InterPro" id="IPR036236">
    <property type="entry name" value="Znf_C2H2_sf"/>
</dbReference>
<evidence type="ECO:0000256" key="5">
    <source>
        <dbReference type="ARBA" id="ARBA00022771"/>
    </source>
</evidence>
<dbReference type="SMART" id="SM00355">
    <property type="entry name" value="ZnF_C2H2"/>
    <property type="match status" value="4"/>
</dbReference>
<evidence type="ECO:0000256" key="13">
    <source>
        <dbReference type="SAM" id="MobiDB-lite"/>
    </source>
</evidence>
<evidence type="ECO:0000256" key="9">
    <source>
        <dbReference type="ARBA" id="ARBA00023159"/>
    </source>
</evidence>
<feature type="region of interest" description="Disordered" evidence="13">
    <location>
        <begin position="137"/>
        <end position="163"/>
    </location>
</feature>
<dbReference type="GO" id="GO:0010468">
    <property type="term" value="P:regulation of gene expression"/>
    <property type="evidence" value="ECO:0007669"/>
    <property type="project" value="UniProtKB-ARBA"/>
</dbReference>
<dbReference type="EMBL" id="JBHFQA010000001">
    <property type="protein sequence ID" value="KAL2103814.1"/>
    <property type="molecule type" value="Genomic_DNA"/>
</dbReference>
<reference evidence="15 16" key="1">
    <citation type="submission" date="2024-09" db="EMBL/GenBank/DDBJ databases">
        <title>A chromosome-level genome assembly of Gray's grenadier anchovy, Coilia grayii.</title>
        <authorList>
            <person name="Fu Z."/>
        </authorList>
    </citation>
    <scope>NUCLEOTIDE SEQUENCE [LARGE SCALE GENOMIC DNA]</scope>
    <source>
        <strain evidence="15">G4</strain>
        <tissue evidence="15">Muscle</tissue>
    </source>
</reference>
<feature type="compositionally biased region" description="Polar residues" evidence="13">
    <location>
        <begin position="304"/>
        <end position="313"/>
    </location>
</feature>
<evidence type="ECO:0000256" key="6">
    <source>
        <dbReference type="ARBA" id="ARBA00022833"/>
    </source>
</evidence>
<keyword evidence="7" id="KW-0805">Transcription regulation</keyword>
<dbReference type="PANTHER" id="PTHR24394:SF29">
    <property type="entry name" value="MYONEURIN"/>
    <property type="match status" value="1"/>
</dbReference>
<evidence type="ECO:0000256" key="10">
    <source>
        <dbReference type="ARBA" id="ARBA00023163"/>
    </source>
</evidence>
<evidence type="ECO:0000256" key="3">
    <source>
        <dbReference type="ARBA" id="ARBA00022723"/>
    </source>
</evidence>
<evidence type="ECO:0000256" key="8">
    <source>
        <dbReference type="ARBA" id="ARBA00023125"/>
    </source>
</evidence>
<feature type="compositionally biased region" description="Low complexity" evidence="13">
    <location>
        <begin position="230"/>
        <end position="244"/>
    </location>
</feature>
<feature type="domain" description="C2H2-type" evidence="14">
    <location>
        <begin position="118"/>
        <end position="146"/>
    </location>
</feature>
<evidence type="ECO:0000256" key="12">
    <source>
        <dbReference type="PROSITE-ProRule" id="PRU00042"/>
    </source>
</evidence>
<dbReference type="FunFam" id="3.30.160.60:FF:000256">
    <property type="entry name" value="PLAG1 like zinc finger 2"/>
    <property type="match status" value="1"/>
</dbReference>
<keyword evidence="5 12" id="KW-0863">Zinc-finger</keyword>
<feature type="compositionally biased region" description="Polar residues" evidence="13">
    <location>
        <begin position="367"/>
        <end position="384"/>
    </location>
</feature>
<dbReference type="GO" id="GO:0010557">
    <property type="term" value="P:positive regulation of macromolecule biosynthetic process"/>
    <property type="evidence" value="ECO:0007669"/>
    <property type="project" value="UniProtKB-ARBA"/>
</dbReference>
<comment type="caution">
    <text evidence="15">The sequence shown here is derived from an EMBL/GenBank/DDBJ whole genome shotgun (WGS) entry which is preliminary data.</text>
</comment>
<dbReference type="PROSITE" id="PS50157">
    <property type="entry name" value="ZINC_FINGER_C2H2_2"/>
    <property type="match status" value="4"/>
</dbReference>
<evidence type="ECO:0000313" key="15">
    <source>
        <dbReference type="EMBL" id="KAL2103814.1"/>
    </source>
</evidence>
<dbReference type="AlphaFoldDB" id="A0ABD1KXC8"/>
<dbReference type="FunFam" id="3.30.160.60:FF:000231">
    <property type="entry name" value="PLAG1 like zinc finger 2"/>
    <property type="match status" value="1"/>
</dbReference>
<keyword evidence="10" id="KW-0804">Transcription</keyword>
<protein>
    <recommendedName>
        <fullName evidence="14">C2H2-type domain-containing protein</fullName>
    </recommendedName>
</protein>
<keyword evidence="8" id="KW-0238">DNA-binding</keyword>
<evidence type="ECO:0000256" key="7">
    <source>
        <dbReference type="ARBA" id="ARBA00023015"/>
    </source>
</evidence>
<dbReference type="Proteomes" id="UP001591681">
    <property type="component" value="Unassembled WGS sequence"/>
</dbReference>
<dbReference type="PROSITE" id="PS00028">
    <property type="entry name" value="ZINC_FINGER_C2H2_1"/>
    <property type="match status" value="4"/>
</dbReference>
<feature type="domain" description="C2H2-type" evidence="14">
    <location>
        <begin position="22"/>
        <end position="49"/>
    </location>
</feature>
<dbReference type="GO" id="GO:0008270">
    <property type="term" value="F:zinc ion binding"/>
    <property type="evidence" value="ECO:0007669"/>
    <property type="project" value="UniProtKB-KW"/>
</dbReference>
<evidence type="ECO:0000256" key="1">
    <source>
        <dbReference type="ARBA" id="ARBA00004123"/>
    </source>
</evidence>
<keyword evidence="3" id="KW-0479">Metal-binding</keyword>
<organism evidence="15 16">
    <name type="scientific">Coilia grayii</name>
    <name type="common">Gray's grenadier anchovy</name>
    <dbReference type="NCBI Taxonomy" id="363190"/>
    <lineage>
        <taxon>Eukaryota</taxon>
        <taxon>Metazoa</taxon>
        <taxon>Chordata</taxon>
        <taxon>Craniata</taxon>
        <taxon>Vertebrata</taxon>
        <taxon>Euteleostomi</taxon>
        <taxon>Actinopterygii</taxon>
        <taxon>Neopterygii</taxon>
        <taxon>Teleostei</taxon>
        <taxon>Clupei</taxon>
        <taxon>Clupeiformes</taxon>
        <taxon>Clupeoidei</taxon>
        <taxon>Engraulidae</taxon>
        <taxon>Coilinae</taxon>
        <taxon>Coilia</taxon>
    </lineage>
</organism>
<evidence type="ECO:0000256" key="11">
    <source>
        <dbReference type="ARBA" id="ARBA00023242"/>
    </source>
</evidence>
<dbReference type="Gene3D" id="3.30.160.60">
    <property type="entry name" value="Classic Zinc Finger"/>
    <property type="match status" value="3"/>
</dbReference>
<feature type="region of interest" description="Disordered" evidence="13">
    <location>
        <begin position="351"/>
        <end position="389"/>
    </location>
</feature>
<keyword evidence="4" id="KW-0677">Repeat</keyword>
<keyword evidence="11" id="KW-0539">Nucleus</keyword>